<evidence type="ECO:0000313" key="3">
    <source>
        <dbReference type="EMBL" id="MFD2801804.1"/>
    </source>
</evidence>
<dbReference type="InterPro" id="IPR051448">
    <property type="entry name" value="CdaR-like_regulators"/>
</dbReference>
<dbReference type="InterPro" id="IPR042070">
    <property type="entry name" value="PucR_C-HTH_sf"/>
</dbReference>
<dbReference type="Pfam" id="PF13556">
    <property type="entry name" value="HTH_30"/>
    <property type="match status" value="1"/>
</dbReference>
<feature type="domain" description="PucR C-terminal helix-turn-helix" evidence="1">
    <location>
        <begin position="340"/>
        <end position="398"/>
    </location>
</feature>
<feature type="domain" description="PucR-like N-terminal" evidence="2">
    <location>
        <begin position="17"/>
        <end position="177"/>
    </location>
</feature>
<dbReference type="InterPro" id="IPR058663">
    <property type="entry name" value="PucR-like_N"/>
</dbReference>
<dbReference type="Pfam" id="PF25906">
    <property type="entry name" value="PucR-like_N"/>
    <property type="match status" value="1"/>
</dbReference>
<evidence type="ECO:0000259" key="2">
    <source>
        <dbReference type="Pfam" id="PF25906"/>
    </source>
</evidence>
<comment type="caution">
    <text evidence="3">The sequence shown here is derived from an EMBL/GenBank/DDBJ whole genome shotgun (WGS) entry which is preliminary data.</text>
</comment>
<dbReference type="EMBL" id="JBHUOF010000034">
    <property type="protein sequence ID" value="MFD2801804.1"/>
    <property type="molecule type" value="Genomic_DNA"/>
</dbReference>
<organism evidence="3 4">
    <name type="scientific">Prauserella oleivorans</name>
    <dbReference type="NCBI Taxonomy" id="1478153"/>
    <lineage>
        <taxon>Bacteria</taxon>
        <taxon>Bacillati</taxon>
        <taxon>Actinomycetota</taxon>
        <taxon>Actinomycetes</taxon>
        <taxon>Pseudonocardiales</taxon>
        <taxon>Pseudonocardiaceae</taxon>
        <taxon>Prauserella</taxon>
    </lineage>
</organism>
<protein>
    <submittedName>
        <fullName evidence="3">Helix-turn-helix domain-containing protein</fullName>
    </submittedName>
</protein>
<reference evidence="4" key="1">
    <citation type="journal article" date="2019" name="Int. J. Syst. Evol. Microbiol.">
        <title>The Global Catalogue of Microorganisms (GCM) 10K type strain sequencing project: providing services to taxonomists for standard genome sequencing and annotation.</title>
        <authorList>
            <consortium name="The Broad Institute Genomics Platform"/>
            <consortium name="The Broad Institute Genome Sequencing Center for Infectious Disease"/>
            <person name="Wu L."/>
            <person name="Ma J."/>
        </authorList>
    </citation>
    <scope>NUCLEOTIDE SEQUENCE [LARGE SCALE GENOMIC DNA]</scope>
    <source>
        <strain evidence="4">IBRC-M 10906</strain>
    </source>
</reference>
<sequence>MTRRAALIGPSAREELARLAPVFRQSAGHVAQRILQQIQRTIPEYARPLEGTFGKAIRDGVEQGVLEFLDRLLGDPAPPEGTGQLFRQLGKYEVAEGRGIEVLHSAFRIGARIGWQGLSEIGLRAGLPVATMCELAAALFAYMDELSELSHEGYAAAQARAAGALERRRKRLLELLLAEVPAPLEVLLDQSLAAGWPLPEEVAVAVVDAPDGVLDDPELTDDILVDLESDTPCLVLPVRAGEVPEAAQVAEVAEVGSALPGTRLVVGPAVPLGEARHSLRWARQLAALRDDGVVADRPVLRGEDHLLTLWLLAEPPLARRLVAWALDPLAGLTRRRRDLLAETLSAWLESTGSAPDVAARLDVHPQTVRHRLHQLDQHYGDRLRDADERLALAVALRARALLRTRPG</sequence>
<accession>A0ABW5WDJ8</accession>
<dbReference type="Proteomes" id="UP001597478">
    <property type="component" value="Unassembled WGS sequence"/>
</dbReference>
<dbReference type="PANTHER" id="PTHR33744">
    <property type="entry name" value="CARBOHYDRATE DIACID REGULATOR"/>
    <property type="match status" value="1"/>
</dbReference>
<dbReference type="PANTHER" id="PTHR33744:SF1">
    <property type="entry name" value="DNA-BINDING TRANSCRIPTIONAL ACTIVATOR ADER"/>
    <property type="match status" value="1"/>
</dbReference>
<gene>
    <name evidence="3" type="ORF">ACFS2C_20645</name>
</gene>
<proteinExistence type="predicted"/>
<keyword evidence="4" id="KW-1185">Reference proteome</keyword>
<dbReference type="Gene3D" id="1.10.10.2840">
    <property type="entry name" value="PucR C-terminal helix-turn-helix domain"/>
    <property type="match status" value="1"/>
</dbReference>
<evidence type="ECO:0000313" key="4">
    <source>
        <dbReference type="Proteomes" id="UP001597478"/>
    </source>
</evidence>
<dbReference type="InterPro" id="IPR025736">
    <property type="entry name" value="PucR_C-HTH_dom"/>
</dbReference>
<evidence type="ECO:0000259" key="1">
    <source>
        <dbReference type="Pfam" id="PF13556"/>
    </source>
</evidence>
<dbReference type="RefSeq" id="WP_377392905.1">
    <property type="nucleotide sequence ID" value="NZ_JBHSAN010000035.1"/>
</dbReference>
<name>A0ABW5WDJ8_9PSEU</name>